<dbReference type="InterPro" id="IPR001173">
    <property type="entry name" value="Glyco_trans_2-like"/>
</dbReference>
<proteinExistence type="inferred from homology"/>
<gene>
    <name evidence="3" type="ORF">FJQ98_04085</name>
</gene>
<name>A0ABX7ATG6_9BACI</name>
<accession>A0ABX7ATG6</accession>
<evidence type="ECO:0000313" key="4">
    <source>
        <dbReference type="Proteomes" id="UP000596049"/>
    </source>
</evidence>
<evidence type="ECO:0000313" key="3">
    <source>
        <dbReference type="EMBL" id="QQP13260.1"/>
    </source>
</evidence>
<keyword evidence="4" id="KW-1185">Reference proteome</keyword>
<dbReference type="PANTHER" id="PTHR22916:SF3">
    <property type="entry name" value="UDP-GLCNAC:BETAGAL BETA-1,3-N-ACETYLGLUCOSAMINYLTRANSFERASE-LIKE PROTEIN 1"/>
    <property type="match status" value="1"/>
</dbReference>
<organism evidence="3 4">
    <name type="scientific">Lysinibacillus agricola</name>
    <dbReference type="NCBI Taxonomy" id="2590012"/>
    <lineage>
        <taxon>Bacteria</taxon>
        <taxon>Bacillati</taxon>
        <taxon>Bacillota</taxon>
        <taxon>Bacilli</taxon>
        <taxon>Bacillales</taxon>
        <taxon>Bacillaceae</taxon>
        <taxon>Lysinibacillus</taxon>
    </lineage>
</organism>
<evidence type="ECO:0000259" key="2">
    <source>
        <dbReference type="Pfam" id="PF00535"/>
    </source>
</evidence>
<dbReference type="Pfam" id="PF00535">
    <property type="entry name" value="Glycos_transf_2"/>
    <property type="match status" value="1"/>
</dbReference>
<comment type="similarity">
    <text evidence="1">Belongs to the glycosyltransferase 2 family.</text>
</comment>
<dbReference type="Gene3D" id="3.90.550.10">
    <property type="entry name" value="Spore Coat Polysaccharide Biosynthesis Protein SpsA, Chain A"/>
    <property type="match status" value="1"/>
</dbReference>
<protein>
    <submittedName>
        <fullName evidence="3">Glycosyltransferase</fullName>
    </submittedName>
</protein>
<dbReference type="PANTHER" id="PTHR22916">
    <property type="entry name" value="GLYCOSYLTRANSFERASE"/>
    <property type="match status" value="1"/>
</dbReference>
<dbReference type="Proteomes" id="UP000596049">
    <property type="component" value="Chromosome"/>
</dbReference>
<dbReference type="EMBL" id="CP067341">
    <property type="protein sequence ID" value="QQP13260.1"/>
    <property type="molecule type" value="Genomic_DNA"/>
</dbReference>
<dbReference type="RefSeq" id="WP_053596368.1">
    <property type="nucleotide sequence ID" value="NZ_CP067341.1"/>
</dbReference>
<dbReference type="SUPFAM" id="SSF53448">
    <property type="entry name" value="Nucleotide-diphospho-sugar transferases"/>
    <property type="match status" value="1"/>
</dbReference>
<sequence length="376" mass="44135">MEEYSPLVSICCFTYNHEKYIRDCIEGVLKQKVNFDYEIIIGEDCSTDLTKKIIESYAALNSKIKIVTSKNNVGMINNFIRTIKAASGKYIAFCEGDDYWVDGNKLQKQFNFMEKNTKFVLCGHAVKVLDNRNNMFLENYQKFNYSGEISINEITKEPLFHAASCFFRSSVFENGIPEYILEAPVLDYYLQLIAAEKGKIYYFNEPMATYRRFTEGSWSEKTSKIENQLDFLERHIITLEKFRSQTNEEYKEHLLKVIEQYIEEIKHIKEKHPKFSCPENYLSLQNIDSLEEYDSIYIFGAGGRGETLKKILDINKIKIKGFIDNNKVGLELYEEKIFSLSMIDKRSLILIASDWYKDIIQQLKKGDFSNFYVFWL</sequence>
<reference evidence="3 4" key="1">
    <citation type="submission" date="2020-01" db="EMBL/GenBank/DDBJ databases">
        <authorList>
            <person name="Liu G."/>
            <person name="Liu B."/>
        </authorList>
    </citation>
    <scope>NUCLEOTIDE SEQUENCE [LARGE SCALE GENOMIC DNA]</scope>
    <source>
        <strain evidence="3 4">FJAT-51161</strain>
    </source>
</reference>
<dbReference type="Gene3D" id="3.40.50.720">
    <property type="entry name" value="NAD(P)-binding Rossmann-like Domain"/>
    <property type="match status" value="1"/>
</dbReference>
<feature type="domain" description="Glycosyltransferase 2-like" evidence="2">
    <location>
        <begin position="9"/>
        <end position="173"/>
    </location>
</feature>
<dbReference type="InterPro" id="IPR029044">
    <property type="entry name" value="Nucleotide-diphossugar_trans"/>
</dbReference>
<evidence type="ECO:0000256" key="1">
    <source>
        <dbReference type="ARBA" id="ARBA00006739"/>
    </source>
</evidence>